<keyword evidence="2 3" id="KW-0802">TPR repeat</keyword>
<gene>
    <name evidence="5" type="ORF">SAMN05421852_10875</name>
</gene>
<protein>
    <submittedName>
        <fullName evidence="5">Tetratricopeptide repeat-containing protein</fullName>
    </submittedName>
</protein>
<dbReference type="PROSITE" id="PS50005">
    <property type="entry name" value="TPR"/>
    <property type="match status" value="2"/>
</dbReference>
<accession>A0A1I3QU68</accession>
<keyword evidence="4" id="KW-0472">Membrane</keyword>
<dbReference type="PANTHER" id="PTHR44943:SF8">
    <property type="entry name" value="TPR REPEAT-CONTAINING PROTEIN MJ0263"/>
    <property type="match status" value="1"/>
</dbReference>
<keyword evidence="1" id="KW-0677">Repeat</keyword>
<feature type="repeat" description="TPR" evidence="3">
    <location>
        <begin position="600"/>
        <end position="633"/>
    </location>
</feature>
<dbReference type="PANTHER" id="PTHR44943">
    <property type="entry name" value="CELLULOSE SYNTHASE OPERON PROTEIN C"/>
    <property type="match status" value="1"/>
</dbReference>
<proteinExistence type="predicted"/>
<reference evidence="5 6" key="1">
    <citation type="submission" date="2016-10" db="EMBL/GenBank/DDBJ databases">
        <authorList>
            <person name="de Groot N.N."/>
        </authorList>
    </citation>
    <scope>NUCLEOTIDE SEQUENCE [LARGE SCALE GENOMIC DNA]</scope>
    <source>
        <strain evidence="5 6">DSM 44778</strain>
    </source>
</reference>
<dbReference type="STRING" id="46223.SAMN05421852_10875"/>
<name>A0A1I3QU68_9BACL</name>
<evidence type="ECO:0000313" key="5">
    <source>
        <dbReference type="EMBL" id="SFJ36791.1"/>
    </source>
</evidence>
<dbReference type="EMBL" id="FORR01000008">
    <property type="protein sequence ID" value="SFJ36791.1"/>
    <property type="molecule type" value="Genomic_DNA"/>
</dbReference>
<keyword evidence="6" id="KW-1185">Reference proteome</keyword>
<dbReference type="InterPro" id="IPR011009">
    <property type="entry name" value="Kinase-like_dom_sf"/>
</dbReference>
<dbReference type="AlphaFoldDB" id="A0A1I3QU68"/>
<dbReference type="Gene3D" id="1.10.510.10">
    <property type="entry name" value="Transferase(Phosphotransferase) domain 1"/>
    <property type="match status" value="1"/>
</dbReference>
<feature type="transmembrane region" description="Helical" evidence="4">
    <location>
        <begin position="296"/>
        <end position="315"/>
    </location>
</feature>
<dbReference type="SUPFAM" id="SSF48452">
    <property type="entry name" value="TPR-like"/>
    <property type="match status" value="2"/>
</dbReference>
<dbReference type="InterPro" id="IPR051685">
    <property type="entry name" value="Ycf3/AcsC/BcsC/TPR_MFPF"/>
</dbReference>
<dbReference type="RefSeq" id="WP_093229901.1">
    <property type="nucleotide sequence ID" value="NZ_FORR01000008.1"/>
</dbReference>
<evidence type="ECO:0000256" key="3">
    <source>
        <dbReference type="PROSITE-ProRule" id="PRU00339"/>
    </source>
</evidence>
<keyword evidence="4" id="KW-1133">Transmembrane helix</keyword>
<dbReference type="Gene3D" id="1.25.40.10">
    <property type="entry name" value="Tetratricopeptide repeat domain"/>
    <property type="match status" value="2"/>
</dbReference>
<organism evidence="5 6">
    <name type="scientific">Thermoflavimicrobium dichotomicum</name>
    <dbReference type="NCBI Taxonomy" id="46223"/>
    <lineage>
        <taxon>Bacteria</taxon>
        <taxon>Bacillati</taxon>
        <taxon>Bacillota</taxon>
        <taxon>Bacilli</taxon>
        <taxon>Bacillales</taxon>
        <taxon>Thermoactinomycetaceae</taxon>
        <taxon>Thermoflavimicrobium</taxon>
    </lineage>
</organism>
<feature type="repeat" description="TPR" evidence="3">
    <location>
        <begin position="566"/>
        <end position="599"/>
    </location>
</feature>
<keyword evidence="4" id="KW-0812">Transmembrane</keyword>
<evidence type="ECO:0000256" key="2">
    <source>
        <dbReference type="ARBA" id="ARBA00022803"/>
    </source>
</evidence>
<dbReference type="Pfam" id="PF14559">
    <property type="entry name" value="TPR_19"/>
    <property type="match status" value="1"/>
</dbReference>
<dbReference type="Pfam" id="PF07719">
    <property type="entry name" value="TPR_2"/>
    <property type="match status" value="1"/>
</dbReference>
<evidence type="ECO:0000256" key="1">
    <source>
        <dbReference type="ARBA" id="ARBA00022737"/>
    </source>
</evidence>
<dbReference type="SMART" id="SM00028">
    <property type="entry name" value="TPR"/>
    <property type="match status" value="7"/>
</dbReference>
<dbReference type="OrthoDB" id="2986993at2"/>
<dbReference type="SUPFAM" id="SSF56112">
    <property type="entry name" value="Protein kinase-like (PK-like)"/>
    <property type="match status" value="1"/>
</dbReference>
<dbReference type="Proteomes" id="UP000199545">
    <property type="component" value="Unassembled WGS sequence"/>
</dbReference>
<evidence type="ECO:0000256" key="4">
    <source>
        <dbReference type="SAM" id="Phobius"/>
    </source>
</evidence>
<evidence type="ECO:0000313" key="6">
    <source>
        <dbReference type="Proteomes" id="UP000199545"/>
    </source>
</evidence>
<dbReference type="InterPro" id="IPR019734">
    <property type="entry name" value="TPR_rpt"/>
</dbReference>
<dbReference type="InterPro" id="IPR011990">
    <property type="entry name" value="TPR-like_helical_dom_sf"/>
</dbReference>
<sequence length="654" mass="74793">MEIKRKGDVICEKYRVLNAFPFVYGVFYLAETLTDSAMLPSTCLIHAVEMQQQLDEQIIEGLKSRNEDIFYPIQDVLIEDGVVYQVYEKMEGHLLGIYLLQSAPLPLGEAANIVKMITSHLMKCYDQGYFALVDSHNIVITPKGEIRFLYGGPNHLLPHLTAEEASKGYDEREDVKQVGRLFYTMLTKESISYNWDPSHLPHIAGEIPQELQNVLWRALSPNRFKRPRVHELWKVAYEFADEKPISLSGFYSDSFISPDYIQPLVIVQKKKVLTGKEVPDDGKKYRKRKKISSFKPTFFIVICCLCVIAFIFSIIKIHSASISDQSLAQIVYSDIPNDEQQAMAWYQASVKALEEKKIKEAIDLARKALSANLDQSEYYLHLANLYGMAKEYKKGMQTLKAASKKFPQDASIFDALAVHAYFAKDFPTAKMASDKAVELDSKDPRYLYHQAKIYAALKQYIKAVNILGYAIYMHQDHALYYNDLAVFLAHLNRLDDAIDYAHMAVKYDQGDPTYKITLGALYLKKREQTAKDTHLDPKQKEEALLHWTKKANETFSEVAEQDASLAEPWYYQSMALYYLGEIKQAKQAILKAVEIDPQNPLYQYQLGVTYMAEASKADAITAFRKATILDPHNELFQTGLKKAQAMEVTKRVKK</sequence>
<dbReference type="InterPro" id="IPR013105">
    <property type="entry name" value="TPR_2"/>
</dbReference>